<accession>A0A812Y1Q3</accession>
<feature type="non-terminal residue" evidence="2">
    <location>
        <position position="1"/>
    </location>
</feature>
<organism evidence="2 3">
    <name type="scientific">Symbiodinium necroappetens</name>
    <dbReference type="NCBI Taxonomy" id="1628268"/>
    <lineage>
        <taxon>Eukaryota</taxon>
        <taxon>Sar</taxon>
        <taxon>Alveolata</taxon>
        <taxon>Dinophyceae</taxon>
        <taxon>Suessiales</taxon>
        <taxon>Symbiodiniaceae</taxon>
        <taxon>Symbiodinium</taxon>
    </lineage>
</organism>
<dbReference type="AlphaFoldDB" id="A0A812Y1Q3"/>
<evidence type="ECO:0000313" key="3">
    <source>
        <dbReference type="Proteomes" id="UP000601435"/>
    </source>
</evidence>
<keyword evidence="3" id="KW-1185">Reference proteome</keyword>
<gene>
    <name evidence="2" type="ORF">SNEC2469_LOCUS22247</name>
</gene>
<evidence type="ECO:0000313" key="2">
    <source>
        <dbReference type="EMBL" id="CAE7763685.1"/>
    </source>
</evidence>
<feature type="transmembrane region" description="Helical" evidence="1">
    <location>
        <begin position="151"/>
        <end position="174"/>
    </location>
</feature>
<evidence type="ECO:0000256" key="1">
    <source>
        <dbReference type="SAM" id="Phobius"/>
    </source>
</evidence>
<reference evidence="2" key="1">
    <citation type="submission" date="2021-02" db="EMBL/GenBank/DDBJ databases">
        <authorList>
            <person name="Dougan E. K."/>
            <person name="Rhodes N."/>
            <person name="Thang M."/>
            <person name="Chan C."/>
        </authorList>
    </citation>
    <scope>NUCLEOTIDE SEQUENCE</scope>
</reference>
<keyword evidence="1" id="KW-1133">Transmembrane helix</keyword>
<keyword evidence="1" id="KW-0812">Transmembrane</keyword>
<name>A0A812Y1Q3_9DINO</name>
<dbReference type="OrthoDB" id="10279081at2759"/>
<dbReference type="Proteomes" id="UP000601435">
    <property type="component" value="Unassembled WGS sequence"/>
</dbReference>
<comment type="caution">
    <text evidence="2">The sequence shown here is derived from an EMBL/GenBank/DDBJ whole genome shotgun (WGS) entry which is preliminary data.</text>
</comment>
<sequence>DRLLLRPILQETRPRASLSRQMVGAAPARSLKGDTRRRRTFSYTPWALVSLQKESFDSLDADEGKKQISCAYEYGVPVASSAQYSSDGPYSGDVWTVEDIAKKWGNVSTRPCWIRVRGEAGERLASCAVALEKPGALKDKAEGSLSTAWSFLWIALGLAVFCTGLLGVEVVFIINTLQESRRPEGGAQQEGLVNNMGN</sequence>
<keyword evidence="1" id="KW-0472">Membrane</keyword>
<proteinExistence type="predicted"/>
<protein>
    <submittedName>
        <fullName evidence="2">Uncharacterized protein</fullName>
    </submittedName>
</protein>
<dbReference type="EMBL" id="CAJNJA010040158">
    <property type="protein sequence ID" value="CAE7763685.1"/>
    <property type="molecule type" value="Genomic_DNA"/>
</dbReference>